<sequence>MNAPTSFDADRWTAIPAPALPVTRLVIGRPVEEVAETLPRVFNLCRAAQSTAVRLALGLSAPDASGDLADEIRREHLLRLCLIWPQHFGLPPIPMQADDLNTHLFGAGLPDDVNELKVFASGSAALAPLVAAVMSRFAPAEAVANGLPVPDETRHLSLAPQENSVSARRRAHPLMQDVEQVFGRGPLWRILGRAIDLGAVLSGWRPEARVLPDGCVTVPAARGIYAVRARTESGRVAEFTRITPTDHLMAEGGVMQRTLESLPPCGQDRAQAVVDLLDPCAPVTLQRRPHHA</sequence>
<protein>
    <submittedName>
        <fullName evidence="1">Hydrogenase expression/formation protein HupK</fullName>
    </submittedName>
</protein>
<accession>A0A1M4N494</accession>
<evidence type="ECO:0000313" key="1">
    <source>
        <dbReference type="EMBL" id="SCM69651.1"/>
    </source>
</evidence>
<dbReference type="Proteomes" id="UP000184085">
    <property type="component" value="Unassembled WGS sequence"/>
</dbReference>
<dbReference type="InterPro" id="IPR029014">
    <property type="entry name" value="NiFe-Hase_large"/>
</dbReference>
<dbReference type="AlphaFoldDB" id="A0A1M4N494"/>
<proteinExistence type="predicted"/>
<dbReference type="EMBL" id="FMJB01000065">
    <property type="protein sequence ID" value="SCM69651.1"/>
    <property type="molecule type" value="Genomic_DNA"/>
</dbReference>
<gene>
    <name evidence="1" type="primary">hupK</name>
    <name evidence="1" type="ORF">KARMA_3891</name>
</gene>
<dbReference type="SUPFAM" id="SSF56762">
    <property type="entry name" value="HydB/Nqo4-like"/>
    <property type="match status" value="1"/>
</dbReference>
<keyword evidence="2" id="KW-1185">Reference proteome</keyword>
<organism evidence="1 2">
    <name type="scientific">Donghicola eburneus</name>
    <dbReference type="NCBI Taxonomy" id="393278"/>
    <lineage>
        <taxon>Bacteria</taxon>
        <taxon>Pseudomonadati</taxon>
        <taxon>Pseudomonadota</taxon>
        <taxon>Alphaproteobacteria</taxon>
        <taxon>Rhodobacterales</taxon>
        <taxon>Roseobacteraceae</taxon>
        <taxon>Donghicola</taxon>
    </lineage>
</organism>
<name>A0A1M4N494_9RHOB</name>
<dbReference type="RefSeq" id="WP_072709492.1">
    <property type="nucleotide sequence ID" value="NZ_FMJB01000065.1"/>
</dbReference>
<reference evidence="2" key="1">
    <citation type="submission" date="2016-09" db="EMBL/GenBank/DDBJ databases">
        <authorList>
            <person name="Wibberg D."/>
        </authorList>
    </citation>
    <scope>NUCLEOTIDE SEQUENCE [LARGE SCALE GENOMIC DNA]</scope>
</reference>
<evidence type="ECO:0000313" key="2">
    <source>
        <dbReference type="Proteomes" id="UP000184085"/>
    </source>
</evidence>